<sequence>MSITEPPANTPNETTPYHNWAVPIHNSPHPGSSTMTVQSANLRSRPHSQISTVVFINALPLDMTERGFDHGFGYTS</sequence>
<feature type="compositionally biased region" description="Low complexity" evidence="1">
    <location>
        <begin position="1"/>
        <end position="16"/>
    </location>
</feature>
<accession>A0A0D0A0Q5</accession>
<feature type="region of interest" description="Disordered" evidence="1">
    <location>
        <begin position="1"/>
        <end position="44"/>
    </location>
</feature>
<reference evidence="3" key="2">
    <citation type="submission" date="2015-01" db="EMBL/GenBank/DDBJ databases">
        <title>Evolutionary Origins and Diversification of the Mycorrhizal Mutualists.</title>
        <authorList>
            <consortium name="DOE Joint Genome Institute"/>
            <consortium name="Mycorrhizal Genomics Consortium"/>
            <person name="Kohler A."/>
            <person name="Kuo A."/>
            <person name="Nagy L.G."/>
            <person name="Floudas D."/>
            <person name="Copeland A."/>
            <person name="Barry K.W."/>
            <person name="Cichocki N."/>
            <person name="Veneault-Fourrey C."/>
            <person name="LaButti K."/>
            <person name="Lindquist E.A."/>
            <person name="Lipzen A."/>
            <person name="Lundell T."/>
            <person name="Morin E."/>
            <person name="Murat C."/>
            <person name="Riley R."/>
            <person name="Ohm R."/>
            <person name="Sun H."/>
            <person name="Tunlid A."/>
            <person name="Henrissat B."/>
            <person name="Grigoriev I.V."/>
            <person name="Hibbett D.S."/>
            <person name="Martin F."/>
        </authorList>
    </citation>
    <scope>NUCLEOTIDE SEQUENCE [LARGE SCALE GENOMIC DNA]</scope>
    <source>
        <strain evidence="3">441</strain>
    </source>
</reference>
<dbReference type="HOGENOM" id="CLU_2655405_0_0_1"/>
<name>A0A0D0A0Q5_9AGAM</name>
<evidence type="ECO:0000256" key="1">
    <source>
        <dbReference type="SAM" id="MobiDB-lite"/>
    </source>
</evidence>
<dbReference type="Proteomes" id="UP000054018">
    <property type="component" value="Unassembled WGS sequence"/>
</dbReference>
<proteinExistence type="predicted"/>
<organism evidence="2 3">
    <name type="scientific">Pisolithus microcarpus 441</name>
    <dbReference type="NCBI Taxonomy" id="765257"/>
    <lineage>
        <taxon>Eukaryota</taxon>
        <taxon>Fungi</taxon>
        <taxon>Dikarya</taxon>
        <taxon>Basidiomycota</taxon>
        <taxon>Agaricomycotina</taxon>
        <taxon>Agaricomycetes</taxon>
        <taxon>Agaricomycetidae</taxon>
        <taxon>Boletales</taxon>
        <taxon>Sclerodermatineae</taxon>
        <taxon>Pisolithaceae</taxon>
        <taxon>Pisolithus</taxon>
    </lineage>
</organism>
<keyword evidence="3" id="KW-1185">Reference proteome</keyword>
<reference evidence="2 3" key="1">
    <citation type="submission" date="2014-04" db="EMBL/GenBank/DDBJ databases">
        <authorList>
            <consortium name="DOE Joint Genome Institute"/>
            <person name="Kuo A."/>
            <person name="Kohler A."/>
            <person name="Costa M.D."/>
            <person name="Nagy L.G."/>
            <person name="Floudas D."/>
            <person name="Copeland A."/>
            <person name="Barry K.W."/>
            <person name="Cichocki N."/>
            <person name="Veneault-Fourrey C."/>
            <person name="LaButti K."/>
            <person name="Lindquist E.A."/>
            <person name="Lipzen A."/>
            <person name="Lundell T."/>
            <person name="Morin E."/>
            <person name="Murat C."/>
            <person name="Sun H."/>
            <person name="Tunlid A."/>
            <person name="Henrissat B."/>
            <person name="Grigoriev I.V."/>
            <person name="Hibbett D.S."/>
            <person name="Martin F."/>
            <person name="Nordberg H.P."/>
            <person name="Cantor M.N."/>
            <person name="Hua S.X."/>
        </authorList>
    </citation>
    <scope>NUCLEOTIDE SEQUENCE [LARGE SCALE GENOMIC DNA]</scope>
    <source>
        <strain evidence="2 3">441</strain>
    </source>
</reference>
<protein>
    <submittedName>
        <fullName evidence="2">Unplaced genomic scaffold scaffold_10, whole genome shotgun sequence</fullName>
    </submittedName>
</protein>
<dbReference type="AlphaFoldDB" id="A0A0D0A0Q5"/>
<evidence type="ECO:0000313" key="2">
    <source>
        <dbReference type="EMBL" id="KIK27982.1"/>
    </source>
</evidence>
<feature type="compositionally biased region" description="Polar residues" evidence="1">
    <location>
        <begin position="29"/>
        <end position="44"/>
    </location>
</feature>
<evidence type="ECO:0000313" key="3">
    <source>
        <dbReference type="Proteomes" id="UP000054018"/>
    </source>
</evidence>
<dbReference type="EMBL" id="KN833694">
    <property type="protein sequence ID" value="KIK27982.1"/>
    <property type="molecule type" value="Genomic_DNA"/>
</dbReference>
<gene>
    <name evidence="2" type="ORF">PISMIDRAFT_674306</name>
</gene>